<feature type="region of interest" description="Disordered" evidence="1">
    <location>
        <begin position="1"/>
        <end position="33"/>
    </location>
</feature>
<dbReference type="EMBL" id="JAWDGP010000750">
    <property type="protein sequence ID" value="KAK3797667.1"/>
    <property type="molecule type" value="Genomic_DNA"/>
</dbReference>
<evidence type="ECO:0000313" key="2">
    <source>
        <dbReference type="EMBL" id="KAK3797667.1"/>
    </source>
</evidence>
<evidence type="ECO:0000313" key="3">
    <source>
        <dbReference type="Proteomes" id="UP001283361"/>
    </source>
</evidence>
<accession>A0AAE1B339</accession>
<evidence type="ECO:0000256" key="1">
    <source>
        <dbReference type="SAM" id="MobiDB-lite"/>
    </source>
</evidence>
<keyword evidence="3" id="KW-1185">Reference proteome</keyword>
<name>A0AAE1B339_9GAST</name>
<protein>
    <submittedName>
        <fullName evidence="2">Uncharacterized protein</fullName>
    </submittedName>
</protein>
<comment type="caution">
    <text evidence="2">The sequence shown here is derived from an EMBL/GenBank/DDBJ whole genome shotgun (WGS) entry which is preliminary data.</text>
</comment>
<gene>
    <name evidence="2" type="ORF">RRG08_054687</name>
</gene>
<proteinExistence type="predicted"/>
<sequence length="105" mass="11569">MKEENRGLNDDDDLRAHSHSSDQPRRGCTHATNTLTTETALLTRAKVKVLGEDGSTGALHVLRLMRLPPCLAWGGGNQEDLPVPRGSGTVSCFNYRFAIFPYNPF</sequence>
<organism evidence="2 3">
    <name type="scientific">Elysia crispata</name>
    <name type="common">lettuce slug</name>
    <dbReference type="NCBI Taxonomy" id="231223"/>
    <lineage>
        <taxon>Eukaryota</taxon>
        <taxon>Metazoa</taxon>
        <taxon>Spiralia</taxon>
        <taxon>Lophotrochozoa</taxon>
        <taxon>Mollusca</taxon>
        <taxon>Gastropoda</taxon>
        <taxon>Heterobranchia</taxon>
        <taxon>Euthyneura</taxon>
        <taxon>Panpulmonata</taxon>
        <taxon>Sacoglossa</taxon>
        <taxon>Placobranchoidea</taxon>
        <taxon>Plakobranchidae</taxon>
        <taxon>Elysia</taxon>
    </lineage>
</organism>
<feature type="compositionally biased region" description="Basic and acidic residues" evidence="1">
    <location>
        <begin position="1"/>
        <end position="25"/>
    </location>
</feature>
<reference evidence="2" key="1">
    <citation type="journal article" date="2023" name="G3 (Bethesda)">
        <title>A reference genome for the long-term kleptoplast-retaining sea slug Elysia crispata morphotype clarki.</title>
        <authorList>
            <person name="Eastman K.E."/>
            <person name="Pendleton A.L."/>
            <person name="Shaikh M.A."/>
            <person name="Suttiyut T."/>
            <person name="Ogas R."/>
            <person name="Tomko P."/>
            <person name="Gavelis G."/>
            <person name="Widhalm J.R."/>
            <person name="Wisecaver J.H."/>
        </authorList>
    </citation>
    <scope>NUCLEOTIDE SEQUENCE</scope>
    <source>
        <strain evidence="2">ECLA1</strain>
    </source>
</reference>
<dbReference type="Proteomes" id="UP001283361">
    <property type="component" value="Unassembled WGS sequence"/>
</dbReference>
<dbReference type="AlphaFoldDB" id="A0AAE1B339"/>